<accession>A0A2M6WTF2</accession>
<dbReference type="PANTHER" id="PTHR47618:SF1">
    <property type="entry name" value="BIFUNCTIONAL OLIGORIBONUCLEASE AND PAP PHOSPHATASE NRNA"/>
    <property type="match status" value="1"/>
</dbReference>
<proteinExistence type="predicted"/>
<dbReference type="SUPFAM" id="SSF64182">
    <property type="entry name" value="DHH phosphoesterases"/>
    <property type="match status" value="1"/>
</dbReference>
<reference evidence="3" key="1">
    <citation type="submission" date="2017-09" db="EMBL/GenBank/DDBJ databases">
        <title>Depth-based differentiation of microbial function through sediment-hosted aquifers and enrichment of novel symbionts in the deep terrestrial subsurface.</title>
        <authorList>
            <person name="Probst A.J."/>
            <person name="Ladd B."/>
            <person name="Jarett J.K."/>
            <person name="Geller-Mcgrath D.E."/>
            <person name="Sieber C.M.K."/>
            <person name="Emerson J.B."/>
            <person name="Anantharaman K."/>
            <person name="Thomas B.C."/>
            <person name="Malmstrom R."/>
            <person name="Stieglmeier M."/>
            <person name="Klingl A."/>
            <person name="Woyke T."/>
            <person name="Ryan C.M."/>
            <person name="Banfield J.F."/>
        </authorList>
    </citation>
    <scope>NUCLEOTIDE SEQUENCE [LARGE SCALE GENOMIC DNA]</scope>
</reference>
<dbReference type="Pfam" id="PF01368">
    <property type="entry name" value="DHH"/>
    <property type="match status" value="1"/>
</dbReference>
<sequence>MLTKNNYQEIHRCLGVAKVIVVATHRRPDGDALGSLAAFSLIGLMAGWSLKLFGRPADVGRFDFLPLHNLETDCLKQVFDFDVAWLTLDCASVRRSELAERILERRRGDVFVDIDHHPTLESYADLSLRDISAVATCEVLYDYCKANKIAINSTLATCLLTGIVTDTGNFLYSATNAHTFQMASELLKLGARLDLIYEASWRTKRPAALRLWGLALSRLTVFDDLAMTYLLPEDLILASEVDPLEDLAGFLSGLAGVKAILLLKDEGLGEIKGSWRSVAPDFSVLALARVFGGGGHVKAAGFACNGKLLGDKEDLKVMTESGIRMATEMFMIDAKD</sequence>
<organism evidence="2 3">
    <name type="scientific">Candidatus Falkowbacteria bacterium CG10_big_fil_rev_8_21_14_0_10_37_14</name>
    <dbReference type="NCBI Taxonomy" id="1974561"/>
    <lineage>
        <taxon>Bacteria</taxon>
        <taxon>Candidatus Falkowiibacteriota</taxon>
    </lineage>
</organism>
<gene>
    <name evidence="2" type="ORF">COT94_02265</name>
</gene>
<name>A0A2M6WTF2_9BACT</name>
<comment type="caution">
    <text evidence="2">The sequence shown here is derived from an EMBL/GenBank/DDBJ whole genome shotgun (WGS) entry which is preliminary data.</text>
</comment>
<dbReference type="EMBL" id="PFAM01000013">
    <property type="protein sequence ID" value="PIT96065.1"/>
    <property type="molecule type" value="Genomic_DNA"/>
</dbReference>
<dbReference type="Gene3D" id="3.90.1640.10">
    <property type="entry name" value="inorganic pyrophosphatase (n-terminal core)"/>
    <property type="match status" value="1"/>
</dbReference>
<evidence type="ECO:0000259" key="1">
    <source>
        <dbReference type="Pfam" id="PF01368"/>
    </source>
</evidence>
<dbReference type="AlphaFoldDB" id="A0A2M6WTF2"/>
<dbReference type="InterPro" id="IPR001667">
    <property type="entry name" value="DDH_dom"/>
</dbReference>
<protein>
    <recommendedName>
        <fullName evidence="1">DDH domain-containing protein</fullName>
    </recommendedName>
</protein>
<feature type="domain" description="DDH" evidence="1">
    <location>
        <begin position="20"/>
        <end position="163"/>
    </location>
</feature>
<dbReference type="Proteomes" id="UP000228533">
    <property type="component" value="Unassembled WGS sequence"/>
</dbReference>
<evidence type="ECO:0000313" key="2">
    <source>
        <dbReference type="EMBL" id="PIT96065.1"/>
    </source>
</evidence>
<evidence type="ECO:0000313" key="3">
    <source>
        <dbReference type="Proteomes" id="UP000228533"/>
    </source>
</evidence>
<dbReference type="InterPro" id="IPR038763">
    <property type="entry name" value="DHH_sf"/>
</dbReference>
<dbReference type="PANTHER" id="PTHR47618">
    <property type="entry name" value="BIFUNCTIONAL OLIGORIBONUCLEASE AND PAP PHOSPHATASE NRNA"/>
    <property type="match status" value="1"/>
</dbReference>
<dbReference type="InterPro" id="IPR051319">
    <property type="entry name" value="Oligoribo/pAp-PDE_c-di-AMP_PDE"/>
</dbReference>
<dbReference type="Gene3D" id="3.10.310.30">
    <property type="match status" value="1"/>
</dbReference>